<reference evidence="1" key="1">
    <citation type="submission" date="2018-05" db="EMBL/GenBank/DDBJ databases">
        <authorList>
            <person name="Lanie J.A."/>
            <person name="Ng W.-L."/>
            <person name="Kazmierczak K.M."/>
            <person name="Andrzejewski T.M."/>
            <person name="Davidsen T.M."/>
            <person name="Wayne K.J."/>
            <person name="Tettelin H."/>
            <person name="Glass J.I."/>
            <person name="Rusch D."/>
            <person name="Podicherti R."/>
            <person name="Tsui H.-C.T."/>
            <person name="Winkler M.E."/>
        </authorList>
    </citation>
    <scope>NUCLEOTIDE SEQUENCE</scope>
</reference>
<gene>
    <name evidence="1" type="ORF">METZ01_LOCUS364109</name>
</gene>
<dbReference type="EMBL" id="UINC01130282">
    <property type="protein sequence ID" value="SVD11255.1"/>
    <property type="molecule type" value="Genomic_DNA"/>
</dbReference>
<protein>
    <submittedName>
        <fullName evidence="1">Uncharacterized protein</fullName>
    </submittedName>
</protein>
<accession>A0A382SP63</accession>
<feature type="non-terminal residue" evidence="1">
    <location>
        <position position="110"/>
    </location>
</feature>
<organism evidence="1">
    <name type="scientific">marine metagenome</name>
    <dbReference type="NCBI Taxonomy" id="408172"/>
    <lineage>
        <taxon>unclassified sequences</taxon>
        <taxon>metagenomes</taxon>
        <taxon>ecological metagenomes</taxon>
    </lineage>
</organism>
<name>A0A382SP63_9ZZZZ</name>
<evidence type="ECO:0000313" key="1">
    <source>
        <dbReference type="EMBL" id="SVD11255.1"/>
    </source>
</evidence>
<dbReference type="AlphaFoldDB" id="A0A382SP63"/>
<proteinExistence type="predicted"/>
<sequence length="110" mass="12374">MSLVKEIETTIRENDRFGLLMPFINLVFEFIFSQNPRLLLIRVTGIFQPSSKSILTDFLTISAISRLVSYENDSVVMGFPIRNSMGCLFKDQDPFSNTSNVPTNAMGTMG</sequence>